<reference evidence="2 3" key="1">
    <citation type="submission" date="2016-10" db="EMBL/GenBank/DDBJ databases">
        <authorList>
            <person name="de Groot N.N."/>
        </authorList>
    </citation>
    <scope>NUCLEOTIDE SEQUENCE [LARGE SCALE GENOMIC DNA]</scope>
    <source>
        <strain evidence="2 3">DSM 5885</strain>
    </source>
</reference>
<sequence length="224" mass="24030">MRAAVFLLILANLMFFAWTQGLLGTGDNPDALRLSQQLLAERVTVVSRDEPPADASVKAVKAEKREPESCLLLGDLSAAELARVEALIHEKASALRVERSETASSGGFWVFIPPLPNKADAERKASELKRFKIQDFAIVQEPAAARFAISLGVFSSREAAESRLEELRTKGVRSAKVGERERSVSAALEVRGSEALLAAVRPLLAESGVPGAPTACRPGRTAAQ</sequence>
<dbReference type="PROSITE" id="PS51724">
    <property type="entry name" value="SPOR"/>
    <property type="match status" value="1"/>
</dbReference>
<protein>
    <submittedName>
        <fullName evidence="2">Sporulation related domain-containing protein</fullName>
    </submittedName>
</protein>
<dbReference type="RefSeq" id="WP_091931567.1">
    <property type="nucleotide sequence ID" value="NZ_FNCY01000001.1"/>
</dbReference>
<dbReference type="AlphaFoldDB" id="A0A1G7V1T7"/>
<evidence type="ECO:0000313" key="3">
    <source>
        <dbReference type="Proteomes" id="UP000198607"/>
    </source>
</evidence>
<dbReference type="Pfam" id="PF05036">
    <property type="entry name" value="SPOR"/>
    <property type="match status" value="1"/>
</dbReference>
<proteinExistence type="predicted"/>
<gene>
    <name evidence="2" type="ORF">SAMN05660652_00045</name>
</gene>
<evidence type="ECO:0000313" key="2">
    <source>
        <dbReference type="EMBL" id="SDG52930.1"/>
    </source>
</evidence>
<dbReference type="InterPro" id="IPR007730">
    <property type="entry name" value="SPOR-like_dom"/>
</dbReference>
<dbReference type="EMBL" id="FNCY01000001">
    <property type="protein sequence ID" value="SDG52930.1"/>
    <property type="molecule type" value="Genomic_DNA"/>
</dbReference>
<keyword evidence="3" id="KW-1185">Reference proteome</keyword>
<feature type="domain" description="SPOR" evidence="1">
    <location>
        <begin position="102"/>
        <end position="180"/>
    </location>
</feature>
<organism evidence="2 3">
    <name type="scientific">Propionivibrio dicarboxylicus</name>
    <dbReference type="NCBI Taxonomy" id="83767"/>
    <lineage>
        <taxon>Bacteria</taxon>
        <taxon>Pseudomonadati</taxon>
        <taxon>Pseudomonadota</taxon>
        <taxon>Betaproteobacteria</taxon>
        <taxon>Rhodocyclales</taxon>
        <taxon>Rhodocyclaceae</taxon>
        <taxon>Propionivibrio</taxon>
    </lineage>
</organism>
<dbReference type="OrthoDB" id="5298866at2"/>
<accession>A0A1G7V1T7</accession>
<dbReference type="Proteomes" id="UP000198607">
    <property type="component" value="Unassembled WGS sequence"/>
</dbReference>
<name>A0A1G7V1T7_9RHOO</name>
<evidence type="ECO:0000259" key="1">
    <source>
        <dbReference type="PROSITE" id="PS51724"/>
    </source>
</evidence>
<dbReference type="STRING" id="83767.SAMN05660652_00045"/>
<dbReference type="GO" id="GO:0042834">
    <property type="term" value="F:peptidoglycan binding"/>
    <property type="evidence" value="ECO:0007669"/>
    <property type="project" value="InterPro"/>
</dbReference>